<dbReference type="InterPro" id="IPR002155">
    <property type="entry name" value="Thiolase"/>
</dbReference>
<keyword evidence="4 12" id="KW-0808">Transferase</keyword>
<keyword evidence="7" id="KW-0809">Transit peptide</keyword>
<dbReference type="PROSITE" id="PS00099">
    <property type="entry name" value="THIOLASE_3"/>
    <property type="match status" value="1"/>
</dbReference>
<name>A0A2C9UVG1_MANES</name>
<keyword evidence="5" id="KW-0444">Lipid biosynthesis</keyword>
<dbReference type="InterPro" id="IPR050215">
    <property type="entry name" value="Thiolase-like_sf_Thiolase"/>
</dbReference>
<evidence type="ECO:0000256" key="8">
    <source>
        <dbReference type="ARBA" id="ARBA00023140"/>
    </source>
</evidence>
<evidence type="ECO:0000256" key="5">
    <source>
        <dbReference type="ARBA" id="ARBA00022767"/>
    </source>
</evidence>
<evidence type="ECO:0000313" key="14">
    <source>
        <dbReference type="Proteomes" id="UP000091857"/>
    </source>
</evidence>
<evidence type="ECO:0000256" key="11">
    <source>
        <dbReference type="ARBA" id="ARBA00024073"/>
    </source>
</evidence>
<evidence type="ECO:0000256" key="7">
    <source>
        <dbReference type="ARBA" id="ARBA00022946"/>
    </source>
</evidence>
<dbReference type="InterPro" id="IPR016039">
    <property type="entry name" value="Thiolase-like"/>
</dbReference>
<evidence type="ECO:0000256" key="3">
    <source>
        <dbReference type="ARBA" id="ARBA00010982"/>
    </source>
</evidence>
<dbReference type="InterPro" id="IPR020615">
    <property type="entry name" value="Thiolase_acyl_enz_int_AS"/>
</dbReference>
<dbReference type="GO" id="GO:0006635">
    <property type="term" value="P:fatty acid beta-oxidation"/>
    <property type="evidence" value="ECO:0000318"/>
    <property type="project" value="GO_Central"/>
</dbReference>
<evidence type="ECO:0000256" key="1">
    <source>
        <dbReference type="ARBA" id="ARBA00004275"/>
    </source>
</evidence>
<dbReference type="PANTHER" id="PTHR43853:SF15">
    <property type="entry name" value="3-KETOACYL-COA THIOLASE 5, PEROXISOMAL"/>
    <property type="match status" value="1"/>
</dbReference>
<evidence type="ECO:0000256" key="6">
    <source>
        <dbReference type="ARBA" id="ARBA00022832"/>
    </source>
</evidence>
<dbReference type="InterPro" id="IPR020616">
    <property type="entry name" value="Thiolase_N"/>
</dbReference>
<sequence>MLKKFSMENCKSVATPLVMNEKLHKDNGEPKVEGSTFRSLNGSLLYLTATRLDLMFSASLLSRFIQSPSHKQFGVTKRVLRYLKGIANYGIYYTNVEDAALVGYSNSDYAGCLDDYKSTSDYVFSFGSGAFTWNLRKQDIVAQSTA</sequence>
<keyword evidence="9" id="KW-0275">Fatty acid biosynthesis</keyword>
<dbReference type="PROSITE" id="PS00098">
    <property type="entry name" value="THIOLASE_1"/>
    <property type="match status" value="1"/>
</dbReference>
<dbReference type="GO" id="GO:0005777">
    <property type="term" value="C:peroxisome"/>
    <property type="evidence" value="ECO:0000318"/>
    <property type="project" value="GO_Central"/>
</dbReference>
<evidence type="ECO:0000313" key="13">
    <source>
        <dbReference type="EMBL" id="OAY34729.2"/>
    </source>
</evidence>
<dbReference type="GO" id="GO:0010124">
    <property type="term" value="P:phenylacetate catabolic process"/>
    <property type="evidence" value="ECO:0000318"/>
    <property type="project" value="GO_Central"/>
</dbReference>
<keyword evidence="6" id="KW-0276">Fatty acid metabolism</keyword>
<evidence type="ECO:0000256" key="12">
    <source>
        <dbReference type="RuleBase" id="RU003557"/>
    </source>
</evidence>
<comment type="subcellular location">
    <subcellularLocation>
        <location evidence="1">Peroxisome</location>
    </subcellularLocation>
</comment>
<dbReference type="EC" id="2.3.1.16" evidence="11"/>
<proteinExistence type="inferred from homology"/>
<evidence type="ECO:0000256" key="9">
    <source>
        <dbReference type="ARBA" id="ARBA00023160"/>
    </source>
</evidence>
<organism evidence="13 14">
    <name type="scientific">Manihot esculenta</name>
    <name type="common">Cassava</name>
    <name type="synonym">Jatropha manihot</name>
    <dbReference type="NCBI Taxonomy" id="3983"/>
    <lineage>
        <taxon>Eukaryota</taxon>
        <taxon>Viridiplantae</taxon>
        <taxon>Streptophyta</taxon>
        <taxon>Embryophyta</taxon>
        <taxon>Tracheophyta</taxon>
        <taxon>Spermatophyta</taxon>
        <taxon>Magnoliopsida</taxon>
        <taxon>eudicotyledons</taxon>
        <taxon>Gunneridae</taxon>
        <taxon>Pentapetalae</taxon>
        <taxon>rosids</taxon>
        <taxon>fabids</taxon>
        <taxon>Malpighiales</taxon>
        <taxon>Euphorbiaceae</taxon>
        <taxon>Crotonoideae</taxon>
        <taxon>Manihoteae</taxon>
        <taxon>Manihot</taxon>
    </lineage>
</organism>
<dbReference type="EMBL" id="CM004398">
    <property type="protein sequence ID" value="OAY34729.2"/>
    <property type="molecule type" value="Genomic_DNA"/>
</dbReference>
<dbReference type="InterPro" id="IPR020610">
    <property type="entry name" value="Thiolase_AS"/>
</dbReference>
<dbReference type="SUPFAM" id="SSF53901">
    <property type="entry name" value="Thiolase-like"/>
    <property type="match status" value="2"/>
</dbReference>
<dbReference type="PROSITE" id="PS00737">
    <property type="entry name" value="THIOLASE_2"/>
    <property type="match status" value="1"/>
</dbReference>
<dbReference type="AlphaFoldDB" id="A0A2C9UVG1"/>
<comment type="pathway">
    <text evidence="2">Lipid metabolism; fatty acid metabolism.</text>
</comment>
<dbReference type="Pfam" id="PF00108">
    <property type="entry name" value="Thiolase_N"/>
    <property type="match status" value="1"/>
</dbReference>
<dbReference type="Pfam" id="PF02803">
    <property type="entry name" value="Thiolase_C"/>
    <property type="match status" value="1"/>
</dbReference>
<dbReference type="InterPro" id="IPR020613">
    <property type="entry name" value="Thiolase_CS"/>
</dbReference>
<reference evidence="14" key="1">
    <citation type="journal article" date="2016" name="Nat. Biotechnol.">
        <title>Sequencing wild and cultivated cassava and related species reveals extensive interspecific hybridization and genetic diversity.</title>
        <authorList>
            <person name="Bredeson J.V."/>
            <person name="Lyons J.B."/>
            <person name="Prochnik S.E."/>
            <person name="Wu G.A."/>
            <person name="Ha C.M."/>
            <person name="Edsinger-Gonzales E."/>
            <person name="Grimwood J."/>
            <person name="Schmutz J."/>
            <person name="Rabbi I.Y."/>
            <person name="Egesi C."/>
            <person name="Nauluvula P."/>
            <person name="Lebot V."/>
            <person name="Ndunguru J."/>
            <person name="Mkamilo G."/>
            <person name="Bart R.S."/>
            <person name="Setter T.L."/>
            <person name="Gleadow R.M."/>
            <person name="Kulakow P."/>
            <person name="Ferguson M.E."/>
            <person name="Rounsley S."/>
            <person name="Rokhsar D.S."/>
        </authorList>
    </citation>
    <scope>NUCLEOTIDE SEQUENCE [LARGE SCALE GENOMIC DNA]</scope>
    <source>
        <strain evidence="14">cv. AM560-2</strain>
    </source>
</reference>
<dbReference type="Proteomes" id="UP000091857">
    <property type="component" value="Chromosome 12"/>
</dbReference>
<evidence type="ECO:0000256" key="2">
    <source>
        <dbReference type="ARBA" id="ARBA00004872"/>
    </source>
</evidence>
<protein>
    <recommendedName>
        <fullName evidence="11">acetyl-CoA C-acyltransferase</fullName>
        <ecNumber evidence="11">2.3.1.16</ecNumber>
    </recommendedName>
</protein>
<keyword evidence="10 12" id="KW-0012">Acyltransferase</keyword>
<dbReference type="GO" id="GO:0006633">
    <property type="term" value="P:fatty acid biosynthetic process"/>
    <property type="evidence" value="ECO:0007669"/>
    <property type="project" value="UniProtKB-KW"/>
</dbReference>
<keyword evidence="14" id="KW-1185">Reference proteome</keyword>
<keyword evidence="5" id="KW-0925">Oxylipin biosynthesis</keyword>
<dbReference type="FunFam" id="3.40.47.10:FF:000032">
    <property type="entry name" value="Peroxisomal 3-ketoacyl-CoA thiolase"/>
    <property type="match status" value="1"/>
</dbReference>
<keyword evidence="5" id="KW-0443">Lipid metabolism</keyword>
<keyword evidence="8" id="KW-0576">Peroxisome</keyword>
<comment type="caution">
    <text evidence="13">The sequence shown here is derived from an EMBL/GenBank/DDBJ whole genome shotgun (WGS) entry which is preliminary data.</text>
</comment>
<accession>A0A2C9UVG1</accession>
<dbReference type="STRING" id="3983.A0A2C9UVG1"/>
<dbReference type="PANTHER" id="PTHR43853">
    <property type="entry name" value="3-KETOACYL-COA THIOLASE, PEROXISOMAL"/>
    <property type="match status" value="1"/>
</dbReference>
<evidence type="ECO:0000256" key="10">
    <source>
        <dbReference type="ARBA" id="ARBA00023315"/>
    </source>
</evidence>
<gene>
    <name evidence="13" type="ORF">MANES_12G040959v8</name>
</gene>
<dbReference type="InterPro" id="IPR020617">
    <property type="entry name" value="Thiolase_C"/>
</dbReference>
<dbReference type="NCBIfam" id="TIGR01930">
    <property type="entry name" value="AcCoA-C-Actrans"/>
    <property type="match status" value="1"/>
</dbReference>
<evidence type="ECO:0000256" key="4">
    <source>
        <dbReference type="ARBA" id="ARBA00022679"/>
    </source>
</evidence>
<dbReference type="CDD" id="cd00751">
    <property type="entry name" value="thiolase"/>
    <property type="match status" value="1"/>
</dbReference>
<dbReference type="Gene3D" id="3.40.47.10">
    <property type="match status" value="1"/>
</dbReference>
<dbReference type="GO" id="GO:0003988">
    <property type="term" value="F:acetyl-CoA C-acyltransferase activity"/>
    <property type="evidence" value="ECO:0000318"/>
    <property type="project" value="GO_Central"/>
</dbReference>
<dbReference type="GO" id="GO:0031408">
    <property type="term" value="P:oxylipin biosynthetic process"/>
    <property type="evidence" value="ECO:0007669"/>
    <property type="project" value="UniProtKB-KW"/>
</dbReference>
<comment type="similarity">
    <text evidence="3 12">Belongs to the thiolase-like superfamily. Thiolase family.</text>
</comment>